<feature type="transmembrane region" description="Helical" evidence="1">
    <location>
        <begin position="99"/>
        <end position="120"/>
    </location>
</feature>
<evidence type="ECO:0000313" key="2">
    <source>
        <dbReference type="EMBL" id="OTA13962.1"/>
    </source>
</evidence>
<proteinExistence type="predicted"/>
<keyword evidence="3" id="KW-1185">Reference proteome</keyword>
<reference evidence="2 3" key="1">
    <citation type="submission" date="2017-01" db="EMBL/GenBank/DDBJ databases">
        <title>Deconstructing symbiosis and pathogenesis requirements using a combined genomic-metabolomic approach.</title>
        <authorList>
            <person name="Tobias N.J."/>
            <person name="Wolff H."/>
            <person name="Djahanschiri B."/>
            <person name="Ebersberger I."/>
            <person name="Bode H.B."/>
        </authorList>
    </citation>
    <scope>NUCLEOTIDE SEQUENCE [LARGE SCALE GENOMIC DNA]</scope>
    <source>
        <strain evidence="2 3">DSM 4764</strain>
    </source>
</reference>
<dbReference type="EMBL" id="MUBK01000157">
    <property type="protein sequence ID" value="OTA13962.1"/>
    <property type="molecule type" value="Genomic_DNA"/>
</dbReference>
<keyword evidence="1" id="KW-1133">Transmembrane helix</keyword>
<keyword evidence="1" id="KW-0472">Membrane</keyword>
<protein>
    <submittedName>
        <fullName evidence="2">Uncharacterized protein</fullName>
    </submittedName>
</protein>
<dbReference type="STRING" id="40578.Xbed_03783"/>
<dbReference type="Proteomes" id="UP000194204">
    <property type="component" value="Unassembled WGS sequence"/>
</dbReference>
<accession>A0A1Y2S8F2</accession>
<evidence type="ECO:0000256" key="1">
    <source>
        <dbReference type="SAM" id="Phobius"/>
    </source>
</evidence>
<organism evidence="2 3">
    <name type="scientific">Xenorhabdus beddingii</name>
    <dbReference type="NCBI Taxonomy" id="40578"/>
    <lineage>
        <taxon>Bacteria</taxon>
        <taxon>Pseudomonadati</taxon>
        <taxon>Pseudomonadota</taxon>
        <taxon>Gammaproteobacteria</taxon>
        <taxon>Enterobacterales</taxon>
        <taxon>Morganellaceae</taxon>
        <taxon>Xenorhabdus</taxon>
    </lineage>
</organism>
<evidence type="ECO:0000313" key="3">
    <source>
        <dbReference type="Proteomes" id="UP000194204"/>
    </source>
</evidence>
<comment type="caution">
    <text evidence="2">The sequence shown here is derived from an EMBL/GenBank/DDBJ whole genome shotgun (WGS) entry which is preliminary data.</text>
</comment>
<dbReference type="OrthoDB" id="6466979at2"/>
<dbReference type="Gene3D" id="1.20.5.190">
    <property type="match status" value="1"/>
</dbReference>
<dbReference type="AlphaFoldDB" id="A0A1Y2S8F2"/>
<sequence length="122" mass="13702">MESRVARLESDVEHIKTTMNDMKSDLKTVTSDVGTLKTDVAVIMQKLDGISSALSKVPTDDKLNVKFEAISTKISEVKSEVMLQEAKTENKIKDARLQIILWILGLPSLLFVIYRLYLLFTG</sequence>
<keyword evidence="1" id="KW-0812">Transmembrane</keyword>
<name>A0A1Y2S8F2_9GAMM</name>
<gene>
    <name evidence="2" type="ORF">Xbed_03783</name>
</gene>